<dbReference type="PANTHER" id="PTHR46411">
    <property type="entry name" value="FAMILY ATPASE, PUTATIVE-RELATED"/>
    <property type="match status" value="1"/>
</dbReference>
<feature type="compositionally biased region" description="Basic residues" evidence="2">
    <location>
        <begin position="974"/>
        <end position="984"/>
    </location>
</feature>
<feature type="compositionally biased region" description="Acidic residues" evidence="2">
    <location>
        <begin position="957"/>
        <end position="969"/>
    </location>
</feature>
<proteinExistence type="predicted"/>
<dbReference type="InterPro" id="IPR027417">
    <property type="entry name" value="P-loop_NTPase"/>
</dbReference>
<dbReference type="EMBL" id="JAUDZG010000004">
    <property type="protein sequence ID" value="KAK3305667.1"/>
    <property type="molecule type" value="Genomic_DNA"/>
</dbReference>
<feature type="compositionally biased region" description="Acidic residues" evidence="2">
    <location>
        <begin position="935"/>
        <end position="944"/>
    </location>
</feature>
<gene>
    <name evidence="4" type="ORF">B0T15DRAFT_396394</name>
</gene>
<organism evidence="4 5">
    <name type="scientific">Chaetomium strumarium</name>
    <dbReference type="NCBI Taxonomy" id="1170767"/>
    <lineage>
        <taxon>Eukaryota</taxon>
        <taxon>Fungi</taxon>
        <taxon>Dikarya</taxon>
        <taxon>Ascomycota</taxon>
        <taxon>Pezizomycotina</taxon>
        <taxon>Sordariomycetes</taxon>
        <taxon>Sordariomycetidae</taxon>
        <taxon>Sordariales</taxon>
        <taxon>Chaetomiaceae</taxon>
        <taxon>Chaetomium</taxon>
    </lineage>
</organism>
<evidence type="ECO:0000313" key="5">
    <source>
        <dbReference type="Proteomes" id="UP001273166"/>
    </source>
</evidence>
<feature type="region of interest" description="Disordered" evidence="2">
    <location>
        <begin position="882"/>
        <end position="984"/>
    </location>
</feature>
<dbReference type="Pfam" id="PF00004">
    <property type="entry name" value="AAA"/>
    <property type="match status" value="1"/>
</dbReference>
<feature type="compositionally biased region" description="Basic and acidic residues" evidence="2">
    <location>
        <begin position="945"/>
        <end position="956"/>
    </location>
</feature>
<dbReference type="Pfam" id="PF22942">
    <property type="entry name" value="DUF7025"/>
    <property type="match status" value="1"/>
</dbReference>
<dbReference type="AlphaFoldDB" id="A0AAJ0GT77"/>
<sequence>MNDARENKDPGTECKTHDKTDEDSGNKPGSKKPPAKGFEDIDSDGEGAFSRFSSLQRESLGISYLGPHRLPSLPQRRAKAARRLMQTKAYAELIEERILELERKVQSLSNDETPLVEAGRSKRDVPTLLQAVPMGWSEFNSRANFNVSRKDYPGYWPHRPELDDASKPVIEILTEEPRYGSFPTDFYSHPSDVTKLHCVRHVPSPLENQHSLAEPYRIRIRSKLLLKLIKQLTGCNVLRGPHEHRLLMLRPFKLLVRFAEDIRKHAQDLAEGINNGRPVPEMKSQEAIDQLNLLTDTINKYLSHPLSLQKSIDHRVTKIAFSQLWYFFKPGYEVRTPRDSQIQLYRIAKVTGGRDPVSLTPQERAMQVVPGEDINRASTKFKDDGYSEGSFIIECFYIHYDGTRFGPVNASFQIRKFDGERDITALPVVPLQWYENKDEIRKRLLERGDKFKQLSHPKERAHRRYKGLTLDKNPEQVESEVIIDFELAFIQTKIDKPSLGLQDRLVSDNMRELRDSVKTMHPMCEQAGCCGNDITFNDYEVDELERNEFRDKDRDLFDTNIEDPSLLKSKHIILLPPHVYGFVLRTRRWATFDIDLLKEIPRNEDAWENLVIDPDIKKTVLGLVTNHERQADAEKMINGGLSSVDLVPGKGRGLIILLHGEPGVGKTSTAECVAAYTKRPLFPITCGDIGDKAEAVETNLEKNFQLAHKWGCVLLLDEADIFLSARSEEDIQRNAIVSGATTVYGILFLTTNRVGKIDRAFKSRIHVSLLYKKLDLKRTLRIWDNNLKMVREKLGIASNNTEIMEFAKDHYKRLKRSPDLVVWNARQIRNAFQTAVAIAAYESYGAHGNSGNTGLLGTVLEASHFEKVAKSAVQFDRYLKQASDRTDPEHAKEFNERDDEYMSQDEEGNLKKQPKKRSRGGSRSRRKSNKRDESMTEDSDDDSDDGKGRKGDKESWEVSDSDSDSDSEDEKARRQSKKRKRARM</sequence>
<evidence type="ECO:0000313" key="4">
    <source>
        <dbReference type="EMBL" id="KAK3305667.1"/>
    </source>
</evidence>
<dbReference type="SUPFAM" id="SSF52540">
    <property type="entry name" value="P-loop containing nucleoside triphosphate hydrolases"/>
    <property type="match status" value="1"/>
</dbReference>
<dbReference type="InterPro" id="IPR056599">
    <property type="entry name" value="AAA_lid_fung"/>
</dbReference>
<protein>
    <recommendedName>
        <fullName evidence="3">AAA+ ATPase domain-containing protein</fullName>
    </recommendedName>
</protein>
<accession>A0AAJ0GT77</accession>
<dbReference type="Gene3D" id="3.40.50.300">
    <property type="entry name" value="P-loop containing nucleotide triphosphate hydrolases"/>
    <property type="match status" value="1"/>
</dbReference>
<dbReference type="InterPro" id="IPR003593">
    <property type="entry name" value="AAA+_ATPase"/>
</dbReference>
<reference evidence="4" key="1">
    <citation type="journal article" date="2023" name="Mol. Phylogenet. Evol.">
        <title>Genome-scale phylogeny and comparative genomics of the fungal order Sordariales.</title>
        <authorList>
            <person name="Hensen N."/>
            <person name="Bonometti L."/>
            <person name="Westerberg I."/>
            <person name="Brannstrom I.O."/>
            <person name="Guillou S."/>
            <person name="Cros-Aarteil S."/>
            <person name="Calhoun S."/>
            <person name="Haridas S."/>
            <person name="Kuo A."/>
            <person name="Mondo S."/>
            <person name="Pangilinan J."/>
            <person name="Riley R."/>
            <person name="LaButti K."/>
            <person name="Andreopoulos B."/>
            <person name="Lipzen A."/>
            <person name="Chen C."/>
            <person name="Yan M."/>
            <person name="Daum C."/>
            <person name="Ng V."/>
            <person name="Clum A."/>
            <person name="Steindorff A."/>
            <person name="Ohm R.A."/>
            <person name="Martin F."/>
            <person name="Silar P."/>
            <person name="Natvig D.O."/>
            <person name="Lalanne C."/>
            <person name="Gautier V."/>
            <person name="Ament-Velasquez S.L."/>
            <person name="Kruys A."/>
            <person name="Hutchinson M.I."/>
            <person name="Powell A.J."/>
            <person name="Barry K."/>
            <person name="Miller A.N."/>
            <person name="Grigoriev I.V."/>
            <person name="Debuchy R."/>
            <person name="Gladieux P."/>
            <person name="Hiltunen Thoren M."/>
            <person name="Johannesson H."/>
        </authorList>
    </citation>
    <scope>NUCLEOTIDE SEQUENCE</scope>
    <source>
        <strain evidence="4">CBS 333.67</strain>
    </source>
</reference>
<feature type="compositionally biased region" description="Basic and acidic residues" evidence="2">
    <location>
        <begin position="882"/>
        <end position="895"/>
    </location>
</feature>
<dbReference type="GeneID" id="87883665"/>
<feature type="compositionally biased region" description="Basic and acidic residues" evidence="2">
    <location>
        <begin position="1"/>
        <end position="25"/>
    </location>
</feature>
<keyword evidence="5" id="KW-1185">Reference proteome</keyword>
<dbReference type="GO" id="GO:0005524">
    <property type="term" value="F:ATP binding"/>
    <property type="evidence" value="ECO:0007669"/>
    <property type="project" value="InterPro"/>
</dbReference>
<evidence type="ECO:0000256" key="1">
    <source>
        <dbReference type="SAM" id="Coils"/>
    </source>
</evidence>
<evidence type="ECO:0000259" key="3">
    <source>
        <dbReference type="SMART" id="SM00382"/>
    </source>
</evidence>
<dbReference type="RefSeq" id="XP_062721447.1">
    <property type="nucleotide sequence ID" value="XM_062864836.1"/>
</dbReference>
<feature type="region of interest" description="Disordered" evidence="2">
    <location>
        <begin position="1"/>
        <end position="49"/>
    </location>
</feature>
<dbReference type="CDD" id="cd19481">
    <property type="entry name" value="RecA-like_protease"/>
    <property type="match status" value="1"/>
</dbReference>
<feature type="compositionally biased region" description="Acidic residues" evidence="2">
    <location>
        <begin position="896"/>
        <end position="907"/>
    </location>
</feature>
<dbReference type="PANTHER" id="PTHR46411:SF3">
    <property type="entry name" value="AAA+ ATPASE DOMAIN-CONTAINING PROTEIN"/>
    <property type="match status" value="1"/>
</dbReference>
<dbReference type="SMART" id="SM00382">
    <property type="entry name" value="AAA"/>
    <property type="match status" value="1"/>
</dbReference>
<comment type="caution">
    <text evidence="4">The sequence shown here is derived from an EMBL/GenBank/DDBJ whole genome shotgun (WGS) entry which is preliminary data.</text>
</comment>
<evidence type="ECO:0000256" key="2">
    <source>
        <dbReference type="SAM" id="MobiDB-lite"/>
    </source>
</evidence>
<dbReference type="Proteomes" id="UP001273166">
    <property type="component" value="Unassembled WGS sequence"/>
</dbReference>
<keyword evidence="1" id="KW-0175">Coiled coil</keyword>
<reference evidence="4" key="2">
    <citation type="submission" date="2023-06" db="EMBL/GenBank/DDBJ databases">
        <authorList>
            <consortium name="Lawrence Berkeley National Laboratory"/>
            <person name="Mondo S.J."/>
            <person name="Hensen N."/>
            <person name="Bonometti L."/>
            <person name="Westerberg I."/>
            <person name="Brannstrom I.O."/>
            <person name="Guillou S."/>
            <person name="Cros-Aarteil S."/>
            <person name="Calhoun S."/>
            <person name="Haridas S."/>
            <person name="Kuo A."/>
            <person name="Pangilinan J."/>
            <person name="Riley R."/>
            <person name="Labutti K."/>
            <person name="Andreopoulos B."/>
            <person name="Lipzen A."/>
            <person name="Chen C."/>
            <person name="Yanf M."/>
            <person name="Daum C."/>
            <person name="Ng V."/>
            <person name="Clum A."/>
            <person name="Steindorff A."/>
            <person name="Ohm R."/>
            <person name="Martin F."/>
            <person name="Silar P."/>
            <person name="Natvig D."/>
            <person name="Lalanne C."/>
            <person name="Gautier V."/>
            <person name="Ament-Velasquez S.L."/>
            <person name="Kruys A."/>
            <person name="Hutchinson M.I."/>
            <person name="Powell A.J."/>
            <person name="Barry K."/>
            <person name="Miller A.N."/>
            <person name="Grigoriev I.V."/>
            <person name="Debuchy R."/>
            <person name="Gladieux P."/>
            <person name="Thoren M.H."/>
            <person name="Johannesson H."/>
        </authorList>
    </citation>
    <scope>NUCLEOTIDE SEQUENCE</scope>
    <source>
        <strain evidence="4">CBS 333.67</strain>
    </source>
</reference>
<dbReference type="InterPro" id="IPR003959">
    <property type="entry name" value="ATPase_AAA_core"/>
</dbReference>
<feature type="coiled-coil region" evidence="1">
    <location>
        <begin position="84"/>
        <end position="111"/>
    </location>
</feature>
<name>A0AAJ0GT77_9PEZI</name>
<feature type="domain" description="AAA+ ATPase" evidence="3">
    <location>
        <begin position="652"/>
        <end position="775"/>
    </location>
</feature>
<dbReference type="Pfam" id="PF23232">
    <property type="entry name" value="AAA_lid_13"/>
    <property type="match status" value="1"/>
</dbReference>
<feature type="compositionally biased region" description="Basic residues" evidence="2">
    <location>
        <begin position="912"/>
        <end position="929"/>
    </location>
</feature>
<dbReference type="GO" id="GO:0016887">
    <property type="term" value="F:ATP hydrolysis activity"/>
    <property type="evidence" value="ECO:0007669"/>
    <property type="project" value="InterPro"/>
</dbReference>
<dbReference type="InterPro" id="IPR054289">
    <property type="entry name" value="DUF7025"/>
</dbReference>